<reference evidence="3 5" key="3">
    <citation type="submission" date="2023-03" db="EMBL/GenBank/DDBJ databases">
        <title>Agriculturally important microbes genome sequencing.</title>
        <authorList>
            <person name="Dunlap C."/>
        </authorList>
    </citation>
    <scope>NUCLEOTIDE SEQUENCE [LARGE SCALE GENOMIC DNA]</scope>
    <source>
        <strain evidence="3 5">CBP-3203</strain>
    </source>
</reference>
<evidence type="ECO:0000313" key="2">
    <source>
        <dbReference type="EMBL" id="KRT90279.1"/>
    </source>
</evidence>
<keyword evidence="5" id="KW-1185">Reference proteome</keyword>
<keyword evidence="1" id="KW-1133">Transmembrane helix</keyword>
<gene>
    <name evidence="2" type="ORF">AB447_206780</name>
    <name evidence="3" type="ORF">P8828_03770</name>
</gene>
<evidence type="ECO:0000313" key="5">
    <source>
        <dbReference type="Proteomes" id="UP001341297"/>
    </source>
</evidence>
<organism evidence="2 4">
    <name type="scientific">Bacillus glycinifermentans</name>
    <dbReference type="NCBI Taxonomy" id="1664069"/>
    <lineage>
        <taxon>Bacteria</taxon>
        <taxon>Bacillati</taxon>
        <taxon>Bacillota</taxon>
        <taxon>Bacilli</taxon>
        <taxon>Bacillales</taxon>
        <taxon>Bacillaceae</taxon>
        <taxon>Bacillus</taxon>
    </lineage>
</organism>
<dbReference type="PATRIC" id="fig|1664069.3.peg.4354"/>
<feature type="transmembrane region" description="Helical" evidence="1">
    <location>
        <begin position="12"/>
        <end position="36"/>
    </location>
</feature>
<dbReference type="STRING" id="1664069.BGLY_4319"/>
<protein>
    <recommendedName>
        <fullName evidence="6">Integral inner membrane protein</fullName>
    </recommendedName>
</protein>
<proteinExistence type="predicted"/>
<dbReference type="RefSeq" id="WP_048354108.1">
    <property type="nucleotide sequence ID" value="NZ_JAQCPU010000002.1"/>
</dbReference>
<dbReference type="OrthoDB" id="849477at2"/>
<sequence>MFGLDDIAKFFWSFLLVFPAVSILHVLGHGLMALLFGGKASLEIGMGKKLLKIGPVQIRSIYFMDSFCNYGELKYDNRITNALIYAGGSIFNLASIFLVNTLIAKDVLSENIVLYQFVYFSTYYVFFALIPVRYSENHLSDGMAIYKVLRYGEKYEINN</sequence>
<keyword evidence="1" id="KW-0472">Membrane</keyword>
<dbReference type="EMBL" id="JARRTL010000006">
    <property type="protein sequence ID" value="MEC0483972.1"/>
    <property type="molecule type" value="Genomic_DNA"/>
</dbReference>
<name>A0A0J6EM78_9BACI</name>
<feature type="transmembrane region" description="Helical" evidence="1">
    <location>
        <begin position="112"/>
        <end position="130"/>
    </location>
</feature>
<evidence type="ECO:0000313" key="4">
    <source>
        <dbReference type="Proteomes" id="UP000036168"/>
    </source>
</evidence>
<feature type="transmembrane region" description="Helical" evidence="1">
    <location>
        <begin position="82"/>
        <end position="100"/>
    </location>
</feature>
<evidence type="ECO:0000313" key="3">
    <source>
        <dbReference type="EMBL" id="MEC0483972.1"/>
    </source>
</evidence>
<dbReference type="EMBL" id="LECW02000045">
    <property type="protein sequence ID" value="KRT90279.1"/>
    <property type="molecule type" value="Genomic_DNA"/>
</dbReference>
<dbReference type="AlphaFoldDB" id="A0A0J6EM78"/>
<keyword evidence="1" id="KW-0812">Transmembrane</keyword>
<comment type="caution">
    <text evidence="2">The sequence shown here is derived from an EMBL/GenBank/DDBJ whole genome shotgun (WGS) entry which is preliminary data.</text>
</comment>
<evidence type="ECO:0008006" key="6">
    <source>
        <dbReference type="Google" id="ProtNLM"/>
    </source>
</evidence>
<evidence type="ECO:0000256" key="1">
    <source>
        <dbReference type="SAM" id="Phobius"/>
    </source>
</evidence>
<reference evidence="2 4" key="1">
    <citation type="journal article" date="2015" name="Int. J. Syst. Evol. Microbiol.">
        <title>Bacillus glycinifermentans sp. nov., isolated from fermented soybean paste.</title>
        <authorList>
            <person name="Kim S.J."/>
            <person name="Dunlap C.A."/>
            <person name="Kwon S.W."/>
            <person name="Rooney A.P."/>
        </authorList>
    </citation>
    <scope>NUCLEOTIDE SEQUENCE [LARGE SCALE GENOMIC DNA]</scope>
    <source>
        <strain evidence="2 4">GO-13</strain>
    </source>
</reference>
<dbReference type="Proteomes" id="UP001341297">
    <property type="component" value="Unassembled WGS sequence"/>
</dbReference>
<accession>A0A0J6EM78</accession>
<accession>A0A0J6EJJ1</accession>
<reference evidence="2" key="2">
    <citation type="submission" date="2015-10" db="EMBL/GenBank/DDBJ databases">
        <authorList>
            <person name="Gilbert D.G."/>
        </authorList>
    </citation>
    <scope>NUCLEOTIDE SEQUENCE</scope>
    <source>
        <strain evidence="2">GO-13</strain>
    </source>
</reference>
<dbReference type="Proteomes" id="UP000036168">
    <property type="component" value="Unassembled WGS sequence"/>
</dbReference>